<dbReference type="AlphaFoldDB" id="A0A1G7C486"/>
<dbReference type="STRING" id="521013.SAMN04488567_1348"/>
<proteinExistence type="predicted"/>
<accession>A0A1G7C486</accession>
<evidence type="ECO:0000313" key="3">
    <source>
        <dbReference type="Proteomes" id="UP000198922"/>
    </source>
</evidence>
<name>A0A1G7C486_9RHOB</name>
<dbReference type="OrthoDB" id="9810895at2"/>
<feature type="signal peptide" evidence="1">
    <location>
        <begin position="1"/>
        <end position="21"/>
    </location>
</feature>
<sequence length="99" mass="10328">MTRAPRLLPFLFLALAGPAAAAPRCGPHAEITAHLAERYGESRRAIALDGKRRVVEIYASDDGSWSLLTTKPGGPTCLMAAGEAFEALAGGLSPPEPEA</sequence>
<keyword evidence="3" id="KW-1185">Reference proteome</keyword>
<keyword evidence="1" id="KW-0732">Signal</keyword>
<organism evidence="2 3">
    <name type="scientific">Limimaricola pyoseonensis</name>
    <dbReference type="NCBI Taxonomy" id="521013"/>
    <lineage>
        <taxon>Bacteria</taxon>
        <taxon>Pseudomonadati</taxon>
        <taxon>Pseudomonadota</taxon>
        <taxon>Alphaproteobacteria</taxon>
        <taxon>Rhodobacterales</taxon>
        <taxon>Paracoccaceae</taxon>
        <taxon>Limimaricola</taxon>
    </lineage>
</organism>
<dbReference type="Proteomes" id="UP000198922">
    <property type="component" value="Unassembled WGS sequence"/>
</dbReference>
<protein>
    <submittedName>
        <fullName evidence="2">Uncharacterized protein</fullName>
    </submittedName>
</protein>
<feature type="chain" id="PRO_5011562991" evidence="1">
    <location>
        <begin position="22"/>
        <end position="99"/>
    </location>
</feature>
<dbReference type="RefSeq" id="WP_090110414.1">
    <property type="nucleotide sequence ID" value="NZ_FNAT01000002.1"/>
</dbReference>
<dbReference type="EMBL" id="FNAT01000002">
    <property type="protein sequence ID" value="SDE34063.1"/>
    <property type="molecule type" value="Genomic_DNA"/>
</dbReference>
<reference evidence="3" key="1">
    <citation type="submission" date="2016-10" db="EMBL/GenBank/DDBJ databases">
        <authorList>
            <person name="Varghese N."/>
            <person name="Submissions S."/>
        </authorList>
    </citation>
    <scope>NUCLEOTIDE SEQUENCE [LARGE SCALE GENOMIC DNA]</scope>
    <source>
        <strain evidence="3">DSM 21424</strain>
    </source>
</reference>
<evidence type="ECO:0000313" key="2">
    <source>
        <dbReference type="EMBL" id="SDE34063.1"/>
    </source>
</evidence>
<evidence type="ECO:0000256" key="1">
    <source>
        <dbReference type="SAM" id="SignalP"/>
    </source>
</evidence>
<gene>
    <name evidence="2" type="ORF">SAMN04488567_1348</name>
</gene>